<sequence length="30" mass="3295">MWYANVTPLLADGRVMAVGHSDTSVEIYTP</sequence>
<evidence type="ECO:0000313" key="2">
    <source>
        <dbReference type="Proteomes" id="UP000238348"/>
    </source>
</evidence>
<protein>
    <submittedName>
        <fullName evidence="1">Uncharacterized protein</fullName>
    </submittedName>
</protein>
<dbReference type="Proteomes" id="UP000238348">
    <property type="component" value="Chromosome"/>
</dbReference>
<dbReference type="AlphaFoldDB" id="A0A2L0F418"/>
<evidence type="ECO:0000313" key="1">
    <source>
        <dbReference type="EMBL" id="AUX46315.1"/>
    </source>
</evidence>
<organism evidence="1 2">
    <name type="scientific">Sorangium cellulosum</name>
    <name type="common">Polyangium cellulosum</name>
    <dbReference type="NCBI Taxonomy" id="56"/>
    <lineage>
        <taxon>Bacteria</taxon>
        <taxon>Pseudomonadati</taxon>
        <taxon>Myxococcota</taxon>
        <taxon>Polyangia</taxon>
        <taxon>Polyangiales</taxon>
        <taxon>Polyangiaceae</taxon>
        <taxon>Sorangium</taxon>
    </lineage>
</organism>
<accession>A0A2L0F418</accession>
<reference evidence="1 2" key="1">
    <citation type="submission" date="2015-09" db="EMBL/GenBank/DDBJ databases">
        <title>Sorangium comparison.</title>
        <authorList>
            <person name="Zaburannyi N."/>
            <person name="Bunk B."/>
            <person name="Overmann J."/>
            <person name="Mueller R."/>
        </authorList>
    </citation>
    <scope>NUCLEOTIDE SEQUENCE [LARGE SCALE GENOMIC DNA]</scope>
    <source>
        <strain evidence="1 2">So ce26</strain>
    </source>
</reference>
<name>A0A2L0F418_SORCE</name>
<proteinExistence type="predicted"/>
<gene>
    <name evidence="1" type="ORF">SOCE26_078200</name>
</gene>
<dbReference type="EMBL" id="CP012673">
    <property type="protein sequence ID" value="AUX46315.1"/>
    <property type="molecule type" value="Genomic_DNA"/>
</dbReference>